<feature type="region of interest" description="Disordered" evidence="1">
    <location>
        <begin position="468"/>
        <end position="516"/>
    </location>
</feature>
<evidence type="ECO:0000313" key="2">
    <source>
        <dbReference type="EMBL" id="KEY74114.1"/>
    </source>
</evidence>
<protein>
    <recommendedName>
        <fullName evidence="4">Mucin</fullName>
    </recommendedName>
</protein>
<feature type="region of interest" description="Disordered" evidence="1">
    <location>
        <begin position="157"/>
        <end position="182"/>
    </location>
</feature>
<keyword evidence="3" id="KW-1185">Reference proteome</keyword>
<feature type="region of interest" description="Disordered" evidence="1">
    <location>
        <begin position="207"/>
        <end position="261"/>
    </location>
</feature>
<proteinExistence type="predicted"/>
<gene>
    <name evidence="2" type="ORF">S7711_05364</name>
</gene>
<sequence length="737" mass="82097">MASEDEEERWTVSIGDGSLRREPALESGLDVKSFFDSASTVTRSDSLSSFPGAFLLSRSTSSATAQTGRIVASPSKPKLSLKAQAQAQARAFDGASTAGYDQESSGSMGASVDHFSRVPKSSFGAANRRRVAPPALLLSPSITTASSDDCLERGFYDTQHDSEQQPRRRHHQEDSADRDNKAQLRQRQLHLFDQHLLPEQRPFSSWSAVEASSVLPDSPPPPPPPPKDTPSQPPKRMRHSLEDTTSTRPSPAMAMTREEFEALPPTIQRKYFSTLERLRFAQDSCLSYYSQPHSASEAAQQSSSEPNPAPGSSAPNAQDSRPRITSTDLRFYANLPDKIKRRHLTEEEQLVAQRHRQSVILDAADEALVRIGKRQSCALLRQDEDNDSIYPADQGPWALESAQDVAPNHKMEGSLYESFRWLDEDEDLDLRLFLDDYHINLREEVPLPATNRRPTFRRHLSVSKLPFGRSSLSSGRPAAKDNSWAEGASGGVATPRRRSRTLSMMSPSKQTLPEPPTTIDHLATHYQDPEARMKLRVYLASPQKFDEAIEFGFPSIDHVQGVEEKSCKRATSRQQLVDDADKLCTFLDDDDDRSFANSDLATTPDTDSPPTPDLADKPLPIHLGRVKSDLGVKPTLLSSSTLDYAHAPASSREMTLRMTLTRPDLRNHEDQIYGWQRDSMTSRGHGHNKAMPSPSYSEGPAKRSIEKHNAFFANEEDGFPGTESGVVKRFWNRVRRT</sequence>
<feature type="region of interest" description="Disordered" evidence="1">
    <location>
        <begin position="594"/>
        <end position="619"/>
    </location>
</feature>
<evidence type="ECO:0000313" key="3">
    <source>
        <dbReference type="Proteomes" id="UP000028045"/>
    </source>
</evidence>
<dbReference type="Proteomes" id="UP000028045">
    <property type="component" value="Unassembled WGS sequence"/>
</dbReference>
<feature type="compositionally biased region" description="Low complexity" evidence="1">
    <location>
        <begin position="595"/>
        <end position="606"/>
    </location>
</feature>
<evidence type="ECO:0008006" key="4">
    <source>
        <dbReference type="Google" id="ProtNLM"/>
    </source>
</evidence>
<dbReference type="OrthoDB" id="5380370at2759"/>
<evidence type="ECO:0000256" key="1">
    <source>
        <dbReference type="SAM" id="MobiDB-lite"/>
    </source>
</evidence>
<dbReference type="EMBL" id="KL647655">
    <property type="protein sequence ID" value="KEY74114.1"/>
    <property type="molecule type" value="Genomic_DNA"/>
</dbReference>
<dbReference type="HOGENOM" id="CLU_008913_0_1_1"/>
<feature type="compositionally biased region" description="Low complexity" evidence="1">
    <location>
        <begin position="292"/>
        <end position="317"/>
    </location>
</feature>
<name>A0A084B985_STACB</name>
<reference evidence="2 3" key="1">
    <citation type="journal article" date="2014" name="BMC Genomics">
        <title>Comparative genome sequencing reveals chemotype-specific gene clusters in the toxigenic black mold Stachybotrys.</title>
        <authorList>
            <person name="Semeiks J."/>
            <person name="Borek D."/>
            <person name="Otwinowski Z."/>
            <person name="Grishin N.V."/>
        </authorList>
    </citation>
    <scope>NUCLEOTIDE SEQUENCE [LARGE SCALE GENOMIC DNA]</scope>
    <source>
        <strain evidence="3">CBS 109288 / IBT 7711</strain>
    </source>
</reference>
<accession>A0A084B985</accession>
<dbReference type="AlphaFoldDB" id="A0A084B985"/>
<feature type="region of interest" description="Disordered" evidence="1">
    <location>
        <begin position="292"/>
        <end position="327"/>
    </location>
</feature>
<feature type="compositionally biased region" description="Pro residues" evidence="1">
    <location>
        <begin position="217"/>
        <end position="233"/>
    </location>
</feature>
<feature type="compositionally biased region" description="Polar residues" evidence="1">
    <location>
        <begin position="501"/>
        <end position="511"/>
    </location>
</feature>
<organism evidence="2 3">
    <name type="scientific">Stachybotrys chartarum (strain CBS 109288 / IBT 7711)</name>
    <name type="common">Toxic black mold</name>
    <name type="synonym">Stilbospora chartarum</name>
    <dbReference type="NCBI Taxonomy" id="1280523"/>
    <lineage>
        <taxon>Eukaryota</taxon>
        <taxon>Fungi</taxon>
        <taxon>Dikarya</taxon>
        <taxon>Ascomycota</taxon>
        <taxon>Pezizomycotina</taxon>
        <taxon>Sordariomycetes</taxon>
        <taxon>Hypocreomycetidae</taxon>
        <taxon>Hypocreales</taxon>
        <taxon>Stachybotryaceae</taxon>
        <taxon>Stachybotrys</taxon>
    </lineage>
</organism>
<feature type="region of interest" description="Disordered" evidence="1">
    <location>
        <begin position="681"/>
        <end position="701"/>
    </location>
</feature>